<protein>
    <submittedName>
        <fullName evidence="1">Uncharacterized protein</fullName>
    </submittedName>
</protein>
<proteinExistence type="predicted"/>
<dbReference type="AlphaFoldDB" id="A0ABD1D561"/>
<keyword evidence="2" id="KW-1185">Reference proteome</keyword>
<sequence>MSMIRKFGSESFKQPPSLKMKFVLIFAAVLAVAYASAIPAQSVEEEMHKALVEAGVDPDVASGWLSNFASKIGGFVKKAVPYVQTGLKIYGALGG</sequence>
<evidence type="ECO:0000313" key="1">
    <source>
        <dbReference type="EMBL" id="KAL1394763.1"/>
    </source>
</evidence>
<accession>A0ABD1D561</accession>
<comment type="caution">
    <text evidence="1">The sequence shown here is derived from an EMBL/GenBank/DDBJ whole genome shotgun (WGS) entry which is preliminary data.</text>
</comment>
<reference evidence="1 2" key="1">
    <citation type="submission" date="2024-05" db="EMBL/GenBank/DDBJ databases">
        <title>Culex pipiens pipiens assembly and annotation.</title>
        <authorList>
            <person name="Alout H."/>
            <person name="Durand T."/>
        </authorList>
    </citation>
    <scope>NUCLEOTIDE SEQUENCE [LARGE SCALE GENOMIC DNA]</scope>
    <source>
        <strain evidence="1">HA-2024</strain>
        <tissue evidence="1">Whole body</tissue>
    </source>
</reference>
<gene>
    <name evidence="1" type="ORF">pipiens_011718</name>
</gene>
<dbReference type="EMBL" id="JBEHCU010007449">
    <property type="protein sequence ID" value="KAL1394763.1"/>
    <property type="molecule type" value="Genomic_DNA"/>
</dbReference>
<organism evidence="1 2">
    <name type="scientific">Culex pipiens pipiens</name>
    <name type="common">Northern house mosquito</name>
    <dbReference type="NCBI Taxonomy" id="38569"/>
    <lineage>
        <taxon>Eukaryota</taxon>
        <taxon>Metazoa</taxon>
        <taxon>Ecdysozoa</taxon>
        <taxon>Arthropoda</taxon>
        <taxon>Hexapoda</taxon>
        <taxon>Insecta</taxon>
        <taxon>Pterygota</taxon>
        <taxon>Neoptera</taxon>
        <taxon>Endopterygota</taxon>
        <taxon>Diptera</taxon>
        <taxon>Nematocera</taxon>
        <taxon>Culicoidea</taxon>
        <taxon>Culicidae</taxon>
        <taxon>Culicinae</taxon>
        <taxon>Culicini</taxon>
        <taxon>Culex</taxon>
        <taxon>Culex</taxon>
    </lineage>
</organism>
<dbReference type="Proteomes" id="UP001562425">
    <property type="component" value="Unassembled WGS sequence"/>
</dbReference>
<evidence type="ECO:0000313" key="2">
    <source>
        <dbReference type="Proteomes" id="UP001562425"/>
    </source>
</evidence>
<name>A0ABD1D561_CULPP</name>